<comment type="caution">
    <text evidence="1">The sequence shown here is derived from an EMBL/GenBank/DDBJ whole genome shotgun (WGS) entry which is preliminary data.</text>
</comment>
<organism evidence="1">
    <name type="scientific">marine sediment metagenome</name>
    <dbReference type="NCBI Taxonomy" id="412755"/>
    <lineage>
        <taxon>unclassified sequences</taxon>
        <taxon>metagenomes</taxon>
        <taxon>ecological metagenomes</taxon>
    </lineage>
</organism>
<sequence>LINSGEVDGVIIYAVFGFEEILDVVKKSGGKSYEEFDISNQMMKGVYLKPMQRFVRKRNTPIFYIGPQGYSNPWVREFIKSDIPIFDLWDMPIKTFSVLARYSDYRTHHL</sequence>
<feature type="non-terminal residue" evidence="1">
    <location>
        <position position="1"/>
    </location>
</feature>
<dbReference type="AlphaFoldDB" id="X1CT49"/>
<protein>
    <submittedName>
        <fullName evidence="1">Uncharacterized protein</fullName>
    </submittedName>
</protein>
<proteinExistence type="predicted"/>
<accession>X1CT49</accession>
<name>X1CT49_9ZZZZ</name>
<gene>
    <name evidence="1" type="ORF">S01H4_22434</name>
</gene>
<evidence type="ECO:0000313" key="1">
    <source>
        <dbReference type="EMBL" id="GAG87411.1"/>
    </source>
</evidence>
<dbReference type="EMBL" id="BART01010283">
    <property type="protein sequence ID" value="GAG87411.1"/>
    <property type="molecule type" value="Genomic_DNA"/>
</dbReference>
<reference evidence="1" key="1">
    <citation type="journal article" date="2014" name="Front. Microbiol.">
        <title>High frequency of phylogenetically diverse reductive dehalogenase-homologous genes in deep subseafloor sedimentary metagenomes.</title>
        <authorList>
            <person name="Kawai M."/>
            <person name="Futagami T."/>
            <person name="Toyoda A."/>
            <person name="Takaki Y."/>
            <person name="Nishi S."/>
            <person name="Hori S."/>
            <person name="Arai W."/>
            <person name="Tsubouchi T."/>
            <person name="Morono Y."/>
            <person name="Uchiyama I."/>
            <person name="Ito T."/>
            <person name="Fujiyama A."/>
            <person name="Inagaki F."/>
            <person name="Takami H."/>
        </authorList>
    </citation>
    <scope>NUCLEOTIDE SEQUENCE</scope>
    <source>
        <strain evidence="1">Expedition CK06-06</strain>
    </source>
</reference>